<keyword evidence="2" id="KW-1185">Reference proteome</keyword>
<dbReference type="AlphaFoldDB" id="A0A9X1PTX1"/>
<dbReference type="RefSeq" id="WP_234760750.1">
    <property type="nucleotide sequence ID" value="NZ_JAKEIP010000005.1"/>
</dbReference>
<name>A0A9X1PTX1_STRM4</name>
<organism evidence="1 2">
    <name type="scientific">Streptomyces muensis</name>
    <dbReference type="NCBI Taxonomy" id="1077944"/>
    <lineage>
        <taxon>Bacteria</taxon>
        <taxon>Bacillati</taxon>
        <taxon>Actinomycetota</taxon>
        <taxon>Actinomycetes</taxon>
        <taxon>Kitasatosporales</taxon>
        <taxon>Streptomycetaceae</taxon>
        <taxon>Streptomyces</taxon>
    </lineage>
</organism>
<proteinExistence type="predicted"/>
<evidence type="ECO:0000313" key="1">
    <source>
        <dbReference type="EMBL" id="MCF1592445.1"/>
    </source>
</evidence>
<evidence type="ECO:0000313" key="2">
    <source>
        <dbReference type="Proteomes" id="UP001139384"/>
    </source>
</evidence>
<dbReference type="Proteomes" id="UP001139384">
    <property type="component" value="Unassembled WGS sequence"/>
</dbReference>
<reference evidence="1" key="1">
    <citation type="submission" date="2022-01" db="EMBL/GenBank/DDBJ databases">
        <title>Draft Genome Sequences of Seven Type Strains of the Genus Streptomyces.</title>
        <authorList>
            <person name="Aziz S."/>
            <person name="Coretto E."/>
            <person name="Chronakova A."/>
            <person name="Sproer C."/>
            <person name="Huber K."/>
            <person name="Nouioui I."/>
            <person name="Gross H."/>
        </authorList>
    </citation>
    <scope>NUCLEOTIDE SEQUENCE</scope>
    <source>
        <strain evidence="1">DSM 103493</strain>
    </source>
</reference>
<sequence>MTALRTARDVYPKGTSRQVCIAHNRLIKAIEMAMALYVEFGDQATPAMIERLTAEDFTRAARTAGVNPPNSDDTRDQVRLLLKVFVALGTTDGPADAEVVRALLNGPGRTEGGRIALLVPIS</sequence>
<protein>
    <submittedName>
        <fullName evidence="1">Uncharacterized protein</fullName>
    </submittedName>
</protein>
<gene>
    <name evidence="1" type="ORF">L0P92_02520</name>
</gene>
<dbReference type="EMBL" id="JAKEIP010000005">
    <property type="protein sequence ID" value="MCF1592445.1"/>
    <property type="molecule type" value="Genomic_DNA"/>
</dbReference>
<accession>A0A9X1PTX1</accession>
<comment type="caution">
    <text evidence="1">The sequence shown here is derived from an EMBL/GenBank/DDBJ whole genome shotgun (WGS) entry which is preliminary data.</text>
</comment>